<reference evidence="8 9" key="1">
    <citation type="submission" date="2019-04" db="EMBL/GenBank/DDBJ databases">
        <authorList>
            <consortium name="Wellcome Sanger Institute Data Sharing"/>
        </authorList>
    </citation>
    <scope>NUCLEOTIDE SEQUENCE [LARGE SCALE GENOMIC DNA]</scope>
</reference>
<dbReference type="SUPFAM" id="SSF111469">
    <property type="entry name" value="Geminin coiled-coil domain"/>
    <property type="match status" value="1"/>
</dbReference>
<dbReference type="CDD" id="cd22589">
    <property type="entry name" value="geminin_CC"/>
    <property type="match status" value="1"/>
</dbReference>
<feature type="coiled-coil region" evidence="6">
    <location>
        <begin position="105"/>
        <end position="149"/>
    </location>
</feature>
<name>A0A8C9UZI6_SCLFO</name>
<reference evidence="8" key="2">
    <citation type="submission" date="2025-08" db="UniProtKB">
        <authorList>
            <consortium name="Ensembl"/>
        </authorList>
    </citation>
    <scope>IDENTIFICATION</scope>
</reference>
<reference evidence="8" key="3">
    <citation type="submission" date="2025-09" db="UniProtKB">
        <authorList>
            <consortium name="Ensembl"/>
        </authorList>
    </citation>
    <scope>IDENTIFICATION</scope>
</reference>
<keyword evidence="3 6" id="KW-0175">Coiled coil</keyword>
<dbReference type="GO" id="GO:0005634">
    <property type="term" value="C:nucleus"/>
    <property type="evidence" value="ECO:0007669"/>
    <property type="project" value="UniProtKB-SubCell"/>
</dbReference>
<organism evidence="8 9">
    <name type="scientific">Scleropages formosus</name>
    <name type="common">Asian bonytongue</name>
    <name type="synonym">Osteoglossum formosum</name>
    <dbReference type="NCBI Taxonomy" id="113540"/>
    <lineage>
        <taxon>Eukaryota</taxon>
        <taxon>Metazoa</taxon>
        <taxon>Chordata</taxon>
        <taxon>Craniata</taxon>
        <taxon>Vertebrata</taxon>
        <taxon>Euteleostomi</taxon>
        <taxon>Actinopterygii</taxon>
        <taxon>Neopterygii</taxon>
        <taxon>Teleostei</taxon>
        <taxon>Osteoglossocephala</taxon>
        <taxon>Osteoglossomorpha</taxon>
        <taxon>Osteoglossiformes</taxon>
        <taxon>Osteoglossidae</taxon>
        <taxon>Scleropages</taxon>
    </lineage>
</organism>
<dbReference type="Proteomes" id="UP000694397">
    <property type="component" value="Chromosome 23"/>
</dbReference>
<accession>A0A8C9UZI6</accession>
<comment type="subcellular location">
    <subcellularLocation>
        <location evidence="1">Nucleus</location>
    </subcellularLocation>
</comment>
<keyword evidence="4" id="KW-0539">Nucleus</keyword>
<dbReference type="GO" id="GO:0045786">
    <property type="term" value="P:negative regulation of cell cycle"/>
    <property type="evidence" value="ECO:0007669"/>
    <property type="project" value="TreeGrafter"/>
</dbReference>
<keyword evidence="5" id="KW-0131">Cell cycle</keyword>
<dbReference type="Pfam" id="PF07412">
    <property type="entry name" value="Geminin"/>
    <property type="match status" value="1"/>
</dbReference>
<sequence length="198" mass="22561">ASKTGPAEVPGSVRRILHVVQQSAVNENRGRVRESGKAMLKRKLWPADQVKGSKRVKAEVKVKDKASKDKNLTEGMTKEAYELMVKETPPSSYWKEIAEERRKALFNVLQENEKLHKDIEAKEEQITQLKQENEELQELAQHVQHMADLVERLTGKSPETEALRDLAFEGDHNEQEEDEDNEPLAEAPAPLHHDKDSL</sequence>
<protein>
    <submittedName>
        <fullName evidence="8">Geminin DNA replication inhibitor</fullName>
    </submittedName>
</protein>
<feature type="compositionally biased region" description="Acidic residues" evidence="7">
    <location>
        <begin position="174"/>
        <end position="183"/>
    </location>
</feature>
<gene>
    <name evidence="8" type="primary">GMNN</name>
    <name evidence="8" type="synonym">gmnn</name>
</gene>
<evidence type="ECO:0000256" key="5">
    <source>
        <dbReference type="ARBA" id="ARBA00023306"/>
    </source>
</evidence>
<evidence type="ECO:0000256" key="1">
    <source>
        <dbReference type="ARBA" id="ARBA00004123"/>
    </source>
</evidence>
<dbReference type="InterPro" id="IPR022786">
    <property type="entry name" value="Geminin/Multicilin"/>
</dbReference>
<proteinExistence type="inferred from homology"/>
<comment type="similarity">
    <text evidence="2">Belongs to the geminin family.</text>
</comment>
<dbReference type="OrthoDB" id="10043826at2759"/>
<dbReference type="GeneTree" id="ENSGT00940000153270"/>
<dbReference type="PANTHER" id="PTHR13372:SF4">
    <property type="entry name" value="GEMININ"/>
    <property type="match status" value="1"/>
</dbReference>
<feature type="compositionally biased region" description="Basic and acidic residues" evidence="7">
    <location>
        <begin position="152"/>
        <end position="173"/>
    </location>
</feature>
<evidence type="ECO:0000256" key="3">
    <source>
        <dbReference type="ARBA" id="ARBA00023054"/>
    </source>
</evidence>
<dbReference type="GO" id="GO:0008156">
    <property type="term" value="P:negative regulation of DNA replication"/>
    <property type="evidence" value="ECO:0007669"/>
    <property type="project" value="TreeGrafter"/>
</dbReference>
<evidence type="ECO:0000256" key="6">
    <source>
        <dbReference type="SAM" id="Coils"/>
    </source>
</evidence>
<evidence type="ECO:0000256" key="7">
    <source>
        <dbReference type="SAM" id="MobiDB-lite"/>
    </source>
</evidence>
<evidence type="ECO:0000256" key="2">
    <source>
        <dbReference type="ARBA" id="ARBA00007979"/>
    </source>
</evidence>
<dbReference type="AlphaFoldDB" id="A0A8C9UZI6"/>
<evidence type="ECO:0000313" key="9">
    <source>
        <dbReference type="Proteomes" id="UP000694397"/>
    </source>
</evidence>
<keyword evidence="9" id="KW-1185">Reference proteome</keyword>
<dbReference type="FunFam" id="1.20.5.1180:FF:000001">
    <property type="entry name" value="Truncated geminin"/>
    <property type="match status" value="1"/>
</dbReference>
<dbReference type="Ensembl" id="ENSSFOT00015006602.2">
    <property type="protein sequence ID" value="ENSSFOP00015006500.2"/>
    <property type="gene ID" value="ENSSFOG00015004268.2"/>
</dbReference>
<evidence type="ECO:0000256" key="4">
    <source>
        <dbReference type="ARBA" id="ARBA00023242"/>
    </source>
</evidence>
<dbReference type="Gene3D" id="1.20.5.1180">
    <property type="entry name" value="Geminin coiled-coil domain"/>
    <property type="match status" value="1"/>
</dbReference>
<dbReference type="PANTHER" id="PTHR13372">
    <property type="entry name" value="GEMININ"/>
    <property type="match status" value="1"/>
</dbReference>
<feature type="region of interest" description="Disordered" evidence="7">
    <location>
        <begin position="152"/>
        <end position="198"/>
    </location>
</feature>
<evidence type="ECO:0000313" key="8">
    <source>
        <dbReference type="Ensembl" id="ENSSFOP00015006500.2"/>
    </source>
</evidence>